<dbReference type="OrthoDB" id="3618998at2"/>
<gene>
    <name evidence="1" type="ORF">BCF44_106243</name>
</gene>
<comment type="caution">
    <text evidence="1">The sequence shown here is derived from an EMBL/GenBank/DDBJ whole genome shotgun (WGS) entry which is preliminary data.</text>
</comment>
<evidence type="ECO:0000313" key="1">
    <source>
        <dbReference type="EMBL" id="REH47078.1"/>
    </source>
</evidence>
<sequence>MRGHVATAKVADVTTSDDQQVAELEAFAAAYRAAAAGVSYSGWHAGARTAGNRLLAYHDSGAEAEVVFRPGERPLFNIMQNGHRRPDDDRPFTVWSVTPAICGTVEPGVRRLEVISGTGAVVPADIVAHTFAVDLQLAPPPVLPDTASIDDRLDEVWGLNGQAHELARRLTARVHGDDGLLYEGSLLNLKHYNFSDD</sequence>
<dbReference type="Proteomes" id="UP000256269">
    <property type="component" value="Unassembled WGS sequence"/>
</dbReference>
<reference evidence="1 2" key="1">
    <citation type="submission" date="2018-08" db="EMBL/GenBank/DDBJ databases">
        <title>Genomic Encyclopedia of Archaeal and Bacterial Type Strains, Phase II (KMG-II): from individual species to whole genera.</title>
        <authorList>
            <person name="Goeker M."/>
        </authorList>
    </citation>
    <scope>NUCLEOTIDE SEQUENCE [LARGE SCALE GENOMIC DNA]</scope>
    <source>
        <strain evidence="1 2">DSM 45791</strain>
    </source>
</reference>
<protein>
    <submittedName>
        <fullName evidence="1">Uncharacterized protein</fullName>
    </submittedName>
</protein>
<organism evidence="1 2">
    <name type="scientific">Kutzneria buriramensis</name>
    <dbReference type="NCBI Taxonomy" id="1045776"/>
    <lineage>
        <taxon>Bacteria</taxon>
        <taxon>Bacillati</taxon>
        <taxon>Actinomycetota</taxon>
        <taxon>Actinomycetes</taxon>
        <taxon>Pseudonocardiales</taxon>
        <taxon>Pseudonocardiaceae</taxon>
        <taxon>Kutzneria</taxon>
    </lineage>
</organism>
<accession>A0A3E0HL33</accession>
<dbReference type="EMBL" id="QUNO01000006">
    <property type="protein sequence ID" value="REH47078.1"/>
    <property type="molecule type" value="Genomic_DNA"/>
</dbReference>
<keyword evidence="2" id="KW-1185">Reference proteome</keyword>
<name>A0A3E0HL33_9PSEU</name>
<dbReference type="AlphaFoldDB" id="A0A3E0HL33"/>
<proteinExistence type="predicted"/>
<evidence type="ECO:0000313" key="2">
    <source>
        <dbReference type="Proteomes" id="UP000256269"/>
    </source>
</evidence>